<accession>A0A443RWW0</accession>
<dbReference type="Gene3D" id="3.30.420.40">
    <property type="match status" value="1"/>
</dbReference>
<evidence type="ECO:0000313" key="2">
    <source>
        <dbReference type="EMBL" id="RWS19674.1"/>
    </source>
</evidence>
<keyword evidence="3" id="KW-1185">Reference proteome</keyword>
<reference evidence="2 3" key="1">
    <citation type="journal article" date="2018" name="Gigascience">
        <title>Genomes of trombidid mites reveal novel predicted allergens and laterally-transferred genes associated with secondary metabolism.</title>
        <authorList>
            <person name="Dong X."/>
            <person name="Chaisiri K."/>
            <person name="Xia D."/>
            <person name="Armstrong S.D."/>
            <person name="Fang Y."/>
            <person name="Donnelly M.J."/>
            <person name="Kadowaki T."/>
            <person name="McGarry J.W."/>
            <person name="Darby A.C."/>
            <person name="Makepeace B.L."/>
        </authorList>
    </citation>
    <scope>NUCLEOTIDE SEQUENCE [LARGE SCALE GENOMIC DNA]</scope>
    <source>
        <strain evidence="2">UoL-UT</strain>
    </source>
</reference>
<proteinExistence type="inferred from homology"/>
<comment type="caution">
    <text evidence="2">The sequence shown here is derived from an EMBL/GenBank/DDBJ whole genome shotgun (WGS) entry which is preliminary data.</text>
</comment>
<protein>
    <submittedName>
        <fullName evidence="2">Beta actin-like protein</fullName>
    </submittedName>
</protein>
<dbReference type="InterPro" id="IPR043129">
    <property type="entry name" value="ATPase_NBD"/>
</dbReference>
<dbReference type="AlphaFoldDB" id="A0A443RWW0"/>
<dbReference type="PANTHER" id="PTHR11937">
    <property type="entry name" value="ACTIN"/>
    <property type="match status" value="1"/>
</dbReference>
<dbReference type="Gene3D" id="2.30.36.70">
    <property type="entry name" value="Actin, Chain A, domain 2"/>
    <property type="match status" value="1"/>
</dbReference>
<dbReference type="VEuPathDB" id="VectorBase:LDEU012367"/>
<comment type="similarity">
    <text evidence="1">Belongs to the actin family.</text>
</comment>
<gene>
    <name evidence="2" type="ORF">B4U80_08419</name>
</gene>
<organism evidence="2 3">
    <name type="scientific">Leptotrombidium deliense</name>
    <dbReference type="NCBI Taxonomy" id="299467"/>
    <lineage>
        <taxon>Eukaryota</taxon>
        <taxon>Metazoa</taxon>
        <taxon>Ecdysozoa</taxon>
        <taxon>Arthropoda</taxon>
        <taxon>Chelicerata</taxon>
        <taxon>Arachnida</taxon>
        <taxon>Acari</taxon>
        <taxon>Acariformes</taxon>
        <taxon>Trombidiformes</taxon>
        <taxon>Prostigmata</taxon>
        <taxon>Anystina</taxon>
        <taxon>Parasitengona</taxon>
        <taxon>Trombiculoidea</taxon>
        <taxon>Trombiculidae</taxon>
        <taxon>Leptotrombidium</taxon>
    </lineage>
</organism>
<dbReference type="SUPFAM" id="SSF53067">
    <property type="entry name" value="Actin-like ATPase domain"/>
    <property type="match status" value="2"/>
</dbReference>
<dbReference type="STRING" id="299467.A0A443RWW0"/>
<sequence>MDTQDLYVGNNVENKWDILTLTYPIERGIITNWDALERYDPKNHPILLTEAPLKSKAKRDMMVQIIFETFNGPAIHFAKLGCFVAYAYCHSTGLCHTLPIYEGYALPYAIMRLHVAGHDLDEYLMKLLNERG</sequence>
<dbReference type="OrthoDB" id="5132116at2759"/>
<dbReference type="InterPro" id="IPR004000">
    <property type="entry name" value="Actin"/>
</dbReference>
<evidence type="ECO:0000313" key="3">
    <source>
        <dbReference type="Proteomes" id="UP000288716"/>
    </source>
</evidence>
<dbReference type="FunFam" id="3.30.420.40:FF:000050">
    <property type="entry name" value="Actin, alpha skeletal muscle"/>
    <property type="match status" value="1"/>
</dbReference>
<dbReference type="Proteomes" id="UP000288716">
    <property type="component" value="Unassembled WGS sequence"/>
</dbReference>
<dbReference type="EMBL" id="NCKV01023763">
    <property type="protein sequence ID" value="RWS19674.1"/>
    <property type="molecule type" value="Genomic_DNA"/>
</dbReference>
<dbReference type="Pfam" id="PF00022">
    <property type="entry name" value="Actin"/>
    <property type="match status" value="1"/>
</dbReference>
<dbReference type="PRINTS" id="PR00190">
    <property type="entry name" value="ACTIN"/>
</dbReference>
<name>A0A443RWW0_9ACAR</name>
<evidence type="ECO:0000256" key="1">
    <source>
        <dbReference type="ARBA" id="ARBA00006752"/>
    </source>
</evidence>